<gene>
    <name evidence="2" type="ORF">Adu01nite_32480</name>
</gene>
<dbReference type="InterPro" id="IPR023286">
    <property type="entry name" value="ABATE_dom_sf"/>
</dbReference>
<dbReference type="SUPFAM" id="SSF160904">
    <property type="entry name" value="Jann2411-like"/>
    <property type="match status" value="1"/>
</dbReference>
<accession>A0ABQ3YWH1</accession>
<evidence type="ECO:0000313" key="2">
    <source>
        <dbReference type="EMBL" id="GIE01898.1"/>
    </source>
</evidence>
<dbReference type="Gene3D" id="1.10.3300.10">
    <property type="entry name" value="Jann2411-like domain"/>
    <property type="match status" value="1"/>
</dbReference>
<sequence>MDFVFVSGNLALDLVGTLKWRRTEPEEGLATPADAVRWAVAAGLLTTPPAAGADELERLRSLREALYRLVMGGAGPGDLTTVNAAAARARTSVVLTAAGTQRTGTLDAVAAEAARAGIDLLDLMYAGADVRLRECERPACTRVFLDRSRAGTRSWCGMAECGNRVKAREYRARKAAR</sequence>
<organism evidence="2 3">
    <name type="scientific">Paractinoplanes durhamensis</name>
    <dbReference type="NCBI Taxonomy" id="113563"/>
    <lineage>
        <taxon>Bacteria</taxon>
        <taxon>Bacillati</taxon>
        <taxon>Actinomycetota</taxon>
        <taxon>Actinomycetes</taxon>
        <taxon>Micromonosporales</taxon>
        <taxon>Micromonosporaceae</taxon>
        <taxon>Paractinoplanes</taxon>
    </lineage>
</organism>
<comment type="caution">
    <text evidence="2">The sequence shown here is derived from an EMBL/GenBank/DDBJ whole genome shotgun (WGS) entry which is preliminary data.</text>
</comment>
<dbReference type="EMBL" id="BOML01000027">
    <property type="protein sequence ID" value="GIE01898.1"/>
    <property type="molecule type" value="Genomic_DNA"/>
</dbReference>
<protein>
    <recommendedName>
        <fullName evidence="1">Zinc finger CGNR domain-containing protein</fullName>
    </recommendedName>
</protein>
<dbReference type="Pfam" id="PF11706">
    <property type="entry name" value="zf-CGNR"/>
    <property type="match status" value="1"/>
</dbReference>
<reference evidence="2 3" key="1">
    <citation type="submission" date="2021-01" db="EMBL/GenBank/DDBJ databases">
        <title>Whole genome shotgun sequence of Actinoplanes durhamensis NBRC 14914.</title>
        <authorList>
            <person name="Komaki H."/>
            <person name="Tamura T."/>
        </authorList>
    </citation>
    <scope>NUCLEOTIDE SEQUENCE [LARGE SCALE GENOMIC DNA]</scope>
    <source>
        <strain evidence="2 3">NBRC 14914</strain>
    </source>
</reference>
<proteinExistence type="predicted"/>
<dbReference type="InterPro" id="IPR010852">
    <property type="entry name" value="ABATE"/>
</dbReference>
<evidence type="ECO:0000259" key="1">
    <source>
        <dbReference type="Pfam" id="PF11706"/>
    </source>
</evidence>
<keyword evidence="3" id="KW-1185">Reference proteome</keyword>
<dbReference type="PANTHER" id="PTHR35525">
    <property type="entry name" value="BLL6575 PROTEIN"/>
    <property type="match status" value="1"/>
</dbReference>
<dbReference type="Pfam" id="PF07336">
    <property type="entry name" value="ABATE"/>
    <property type="match status" value="1"/>
</dbReference>
<evidence type="ECO:0000313" key="3">
    <source>
        <dbReference type="Proteomes" id="UP000637628"/>
    </source>
</evidence>
<dbReference type="InterPro" id="IPR021005">
    <property type="entry name" value="Znf_CGNR"/>
</dbReference>
<feature type="domain" description="Zinc finger CGNR" evidence="1">
    <location>
        <begin position="131"/>
        <end position="174"/>
    </location>
</feature>
<dbReference type="PANTHER" id="PTHR35525:SF3">
    <property type="entry name" value="BLL6575 PROTEIN"/>
    <property type="match status" value="1"/>
</dbReference>
<dbReference type="RefSeq" id="WP_203727666.1">
    <property type="nucleotide sequence ID" value="NZ_BAAATX010000005.1"/>
</dbReference>
<name>A0ABQ3YWH1_9ACTN</name>
<dbReference type="Proteomes" id="UP000637628">
    <property type="component" value="Unassembled WGS sequence"/>
</dbReference>